<proteinExistence type="predicted"/>
<evidence type="ECO:0000313" key="1">
    <source>
        <dbReference type="EMBL" id="AUG29516.1"/>
    </source>
</evidence>
<gene>
    <name evidence="1" type="ORF">CXR34_08695</name>
</gene>
<evidence type="ECO:0008006" key="3">
    <source>
        <dbReference type="Google" id="ProtNLM"/>
    </source>
</evidence>
<evidence type="ECO:0000313" key="2">
    <source>
        <dbReference type="Proteomes" id="UP000233276"/>
    </source>
</evidence>
<organism evidence="1 2">
    <name type="scientific">Microbacterium hominis</name>
    <dbReference type="NCBI Taxonomy" id="162426"/>
    <lineage>
        <taxon>Bacteria</taxon>
        <taxon>Bacillati</taxon>
        <taxon>Actinomycetota</taxon>
        <taxon>Actinomycetes</taxon>
        <taxon>Micrococcales</taxon>
        <taxon>Microbacteriaceae</taxon>
        <taxon>Microbacterium</taxon>
    </lineage>
</organism>
<dbReference type="KEGG" id="mhos:CXR34_08695"/>
<accession>A0A2K9DQL1</accession>
<reference evidence="1 2" key="1">
    <citation type="submission" date="2017-12" db="EMBL/GenBank/DDBJ databases">
        <title>Isolation and characterization of estrogens degradatiion strain Microbacterium hominis SJTG1.</title>
        <authorList>
            <person name="Xiong W."/>
            <person name="Yin C."/>
            <person name="Zheng D."/>
            <person name="Liang R."/>
        </authorList>
    </citation>
    <scope>NUCLEOTIDE SEQUENCE [LARGE SCALE GENOMIC DNA]</scope>
    <source>
        <strain evidence="1 2">SJTG1</strain>
    </source>
</reference>
<sequence>MTDLEGAVPPHEPAEDALAFAARGVLSLIPLVGSIAADTLSHALESRHAARQHDFNALIARAVTESVERLDDAISIEDVLDSDEFIAAYQRASRAASETASAGKRRRLAEAVARSVVPSNFKTSEIDAYTRLVEQYDDLRVWLISFYCDPAAWLNANGKSYAALPGIRGGRMDEPLRDALDTDVIRTPAVRDAIEDLQRDTILGTFVLETQRSDRGQFAGQTTRRGRRLLEFIREGNPASAPVPEVL</sequence>
<dbReference type="RefSeq" id="WP_036283386.1">
    <property type="nucleotide sequence ID" value="NZ_CP025299.1"/>
</dbReference>
<dbReference type="EMBL" id="CP025299">
    <property type="protein sequence ID" value="AUG29516.1"/>
    <property type="molecule type" value="Genomic_DNA"/>
</dbReference>
<dbReference type="AlphaFoldDB" id="A0A2K9DQL1"/>
<dbReference type="Proteomes" id="UP000233276">
    <property type="component" value="Chromosome"/>
</dbReference>
<name>A0A2K9DQL1_9MICO</name>
<protein>
    <recommendedName>
        <fullName evidence="3">DUF4393 domain-containing protein</fullName>
    </recommendedName>
</protein>